<dbReference type="PANTHER" id="PTHR13445">
    <property type="entry name" value="TUMOR SUPPRESSING SUBTRANSFERABLE CANDIDATE 4 TSSC4"/>
    <property type="match status" value="1"/>
</dbReference>
<dbReference type="Proteomes" id="UP001152320">
    <property type="component" value="Chromosome 1"/>
</dbReference>
<keyword evidence="6" id="KW-0747">Spliceosome</keyword>
<name>A0A9Q1HGE2_HOLLE</name>
<feature type="compositionally biased region" description="Basic residues" evidence="11">
    <location>
        <begin position="296"/>
        <end position="306"/>
    </location>
</feature>
<evidence type="ECO:0000256" key="11">
    <source>
        <dbReference type="SAM" id="MobiDB-lite"/>
    </source>
</evidence>
<gene>
    <name evidence="12" type="ORF">HOLleu_01401</name>
</gene>
<feature type="compositionally biased region" description="Basic and acidic residues" evidence="11">
    <location>
        <begin position="87"/>
        <end position="114"/>
    </location>
</feature>
<feature type="region of interest" description="Disordered" evidence="11">
    <location>
        <begin position="44"/>
        <end position="114"/>
    </location>
</feature>
<dbReference type="GO" id="GO:0008380">
    <property type="term" value="P:RNA splicing"/>
    <property type="evidence" value="ECO:0007669"/>
    <property type="project" value="UniProtKB-KW"/>
</dbReference>
<feature type="region of interest" description="Disordered" evidence="11">
    <location>
        <begin position="150"/>
        <end position="314"/>
    </location>
</feature>
<evidence type="ECO:0000256" key="1">
    <source>
        <dbReference type="ARBA" id="ARBA00004123"/>
    </source>
</evidence>
<evidence type="ECO:0000256" key="7">
    <source>
        <dbReference type="ARBA" id="ARBA00023187"/>
    </source>
</evidence>
<comment type="caution">
    <text evidence="12">The sequence shown here is derived from an EMBL/GenBank/DDBJ whole genome shotgun (WGS) entry which is preliminary data.</text>
</comment>
<dbReference type="Pfam" id="PF15264">
    <property type="entry name" value="TSSC4"/>
    <property type="match status" value="1"/>
</dbReference>
<comment type="function">
    <text evidence="10">Protein associated with the U5 snRNP, during its maturation and its post-splicing recycling and which is required for spliceosomal tri-snRNP complex assembly in the nucleus. Has a molecular sequestering activity and transiently hinders SNRNP200 binding sites for constitutive splicing factors that intervene later during the assembly of the spliceosome and splicing. Together with its molecular sequestering activity, may also function as a molecular adapter and placeholder, coordinating the assembly of the U5 snRNP and its association with the U4/U6 di-snRNP.</text>
</comment>
<evidence type="ECO:0000256" key="2">
    <source>
        <dbReference type="ARBA" id="ARBA00004496"/>
    </source>
</evidence>
<dbReference type="GO" id="GO:0005681">
    <property type="term" value="C:spliceosomal complex"/>
    <property type="evidence" value="ECO:0007669"/>
    <property type="project" value="UniProtKB-KW"/>
</dbReference>
<keyword evidence="13" id="KW-1185">Reference proteome</keyword>
<evidence type="ECO:0000256" key="3">
    <source>
        <dbReference type="ARBA" id="ARBA00010362"/>
    </source>
</evidence>
<reference evidence="12" key="1">
    <citation type="submission" date="2021-10" db="EMBL/GenBank/DDBJ databases">
        <title>Tropical sea cucumber genome reveals ecological adaptation and Cuvierian tubules defense mechanism.</title>
        <authorList>
            <person name="Chen T."/>
        </authorList>
    </citation>
    <scope>NUCLEOTIDE SEQUENCE</scope>
    <source>
        <strain evidence="12">Nanhai2018</strain>
        <tissue evidence="12">Muscle</tissue>
    </source>
</reference>
<feature type="compositionally biased region" description="Basic and acidic residues" evidence="11">
    <location>
        <begin position="44"/>
        <end position="67"/>
    </location>
</feature>
<protein>
    <recommendedName>
        <fullName evidence="9">U5 small nuclear ribonucleoprotein TSSC4</fullName>
    </recommendedName>
</protein>
<evidence type="ECO:0000313" key="13">
    <source>
        <dbReference type="Proteomes" id="UP001152320"/>
    </source>
</evidence>
<keyword evidence="4" id="KW-0963">Cytoplasm</keyword>
<feature type="compositionally biased region" description="Basic and acidic residues" evidence="11">
    <location>
        <begin position="247"/>
        <end position="282"/>
    </location>
</feature>
<evidence type="ECO:0000256" key="4">
    <source>
        <dbReference type="ARBA" id="ARBA00022490"/>
    </source>
</evidence>
<evidence type="ECO:0000256" key="8">
    <source>
        <dbReference type="ARBA" id="ARBA00023242"/>
    </source>
</evidence>
<evidence type="ECO:0000256" key="6">
    <source>
        <dbReference type="ARBA" id="ARBA00022728"/>
    </source>
</evidence>
<keyword evidence="5" id="KW-0507">mRNA processing</keyword>
<evidence type="ECO:0000256" key="5">
    <source>
        <dbReference type="ARBA" id="ARBA00022664"/>
    </source>
</evidence>
<comment type="similarity">
    <text evidence="3">Belongs to the TSSC4 family.</text>
</comment>
<dbReference type="AlphaFoldDB" id="A0A9Q1HGE2"/>
<evidence type="ECO:0000313" key="12">
    <source>
        <dbReference type="EMBL" id="KAJ8048897.1"/>
    </source>
</evidence>
<accession>A0A9Q1HGE2</accession>
<feature type="region of interest" description="Disordered" evidence="11">
    <location>
        <begin position="1"/>
        <end position="25"/>
    </location>
</feature>
<dbReference type="PANTHER" id="PTHR13445:SF3">
    <property type="entry name" value="U5 SMALL NUCLEAR RIBONUCLEOPROTEIN TSSC4"/>
    <property type="match status" value="1"/>
</dbReference>
<dbReference type="OrthoDB" id="1906282at2759"/>
<evidence type="ECO:0000256" key="9">
    <source>
        <dbReference type="ARBA" id="ARBA00035304"/>
    </source>
</evidence>
<sequence length="314" mass="35795">MAAEEDADNSGTFNLDGGDSASFESKKTDIFGSLDVLEKHYQSKVAARLDSDSKRERDSQKSRNGYDREEDDGDREFKRPRSPKAPRRNDFRSKAWSRRGDVSRYRNRKPDFEMNPEKWKKYSLEDTEVCGNAQNSRVAFDLIRQLRQRREEAEGLGEGSQKADLDQKIVFTKPTLSKLASSKTEKQPSSFGSVHKMQEFNFGKKDRKAKSRGQNFEKSESVSGGNSLSLEHLDNEPGEDIAMTDQSDNRSEKLDQSDERSEKRDDSGLSKGEVPTEVKEQTKLVSTEEVPASVSFKKRKGKRNIRSRQDEETD</sequence>
<dbReference type="InterPro" id="IPR029338">
    <property type="entry name" value="TSSC4"/>
</dbReference>
<proteinExistence type="inferred from homology"/>
<dbReference type="EMBL" id="JAIZAY010000001">
    <property type="protein sequence ID" value="KAJ8048897.1"/>
    <property type="molecule type" value="Genomic_DNA"/>
</dbReference>
<dbReference type="GO" id="GO:0006397">
    <property type="term" value="P:mRNA processing"/>
    <property type="evidence" value="ECO:0007669"/>
    <property type="project" value="UniProtKB-KW"/>
</dbReference>
<evidence type="ECO:0000256" key="10">
    <source>
        <dbReference type="ARBA" id="ARBA00045970"/>
    </source>
</evidence>
<feature type="compositionally biased region" description="Polar residues" evidence="11">
    <location>
        <begin position="174"/>
        <end position="192"/>
    </location>
</feature>
<comment type="subcellular location">
    <subcellularLocation>
        <location evidence="2">Cytoplasm</location>
    </subcellularLocation>
    <subcellularLocation>
        <location evidence="1">Nucleus</location>
    </subcellularLocation>
</comment>
<keyword evidence="8" id="KW-0539">Nucleus</keyword>
<dbReference type="GO" id="GO:0005737">
    <property type="term" value="C:cytoplasm"/>
    <property type="evidence" value="ECO:0007669"/>
    <property type="project" value="UniProtKB-SubCell"/>
</dbReference>
<organism evidence="12 13">
    <name type="scientific">Holothuria leucospilota</name>
    <name type="common">Black long sea cucumber</name>
    <name type="synonym">Mertensiothuria leucospilota</name>
    <dbReference type="NCBI Taxonomy" id="206669"/>
    <lineage>
        <taxon>Eukaryota</taxon>
        <taxon>Metazoa</taxon>
        <taxon>Echinodermata</taxon>
        <taxon>Eleutherozoa</taxon>
        <taxon>Echinozoa</taxon>
        <taxon>Holothuroidea</taxon>
        <taxon>Aspidochirotacea</taxon>
        <taxon>Aspidochirotida</taxon>
        <taxon>Holothuriidae</taxon>
        <taxon>Holothuria</taxon>
    </lineage>
</organism>
<keyword evidence="7" id="KW-0508">mRNA splicing</keyword>